<dbReference type="PANTHER" id="PTHR43298:SF2">
    <property type="entry name" value="FMN_FAD EXPORTER YEEO-RELATED"/>
    <property type="match status" value="1"/>
</dbReference>
<feature type="transmembrane region" description="Helical" evidence="13">
    <location>
        <begin position="366"/>
        <end position="385"/>
    </location>
</feature>
<keyword evidence="6" id="KW-0050">Antiport</keyword>
<comment type="function">
    <text evidence="1">Multidrug efflux pump.</text>
</comment>
<evidence type="ECO:0000313" key="15">
    <source>
        <dbReference type="Proteomes" id="UP000004315"/>
    </source>
</evidence>
<feature type="transmembrane region" description="Helical" evidence="13">
    <location>
        <begin position="198"/>
        <end position="221"/>
    </location>
</feature>
<dbReference type="GO" id="GO:0006811">
    <property type="term" value="P:monoatomic ion transport"/>
    <property type="evidence" value="ECO:0007669"/>
    <property type="project" value="UniProtKB-KW"/>
</dbReference>
<evidence type="ECO:0000256" key="5">
    <source>
        <dbReference type="ARBA" id="ARBA00022448"/>
    </source>
</evidence>
<keyword evidence="9 13" id="KW-1133">Transmembrane helix</keyword>
<evidence type="ECO:0000256" key="10">
    <source>
        <dbReference type="ARBA" id="ARBA00023065"/>
    </source>
</evidence>
<dbReference type="InterPro" id="IPR002528">
    <property type="entry name" value="MATE_fam"/>
</dbReference>
<dbReference type="GO" id="GO:0005886">
    <property type="term" value="C:plasma membrane"/>
    <property type="evidence" value="ECO:0007669"/>
    <property type="project" value="UniProtKB-SubCell"/>
</dbReference>
<name>B7C9T5_9FIRM</name>
<protein>
    <recommendedName>
        <fullName evidence="4">Probable multidrug resistance protein NorM</fullName>
    </recommendedName>
    <alternativeName>
        <fullName evidence="12">Multidrug-efflux transporter</fullName>
    </alternativeName>
</protein>
<evidence type="ECO:0000256" key="13">
    <source>
        <dbReference type="SAM" id="Phobius"/>
    </source>
</evidence>
<evidence type="ECO:0000256" key="6">
    <source>
        <dbReference type="ARBA" id="ARBA00022449"/>
    </source>
</evidence>
<dbReference type="EMBL" id="ABYT01000056">
    <property type="protein sequence ID" value="EEC90468.1"/>
    <property type="molecule type" value="Genomic_DNA"/>
</dbReference>
<evidence type="ECO:0000313" key="14">
    <source>
        <dbReference type="EMBL" id="EEC90468.1"/>
    </source>
</evidence>
<dbReference type="InterPro" id="IPR050222">
    <property type="entry name" value="MATE_MdtK"/>
</dbReference>
<dbReference type="InterPro" id="IPR048279">
    <property type="entry name" value="MdtK-like"/>
</dbReference>
<proteinExistence type="inferred from homology"/>
<dbReference type="RefSeq" id="WP_003864748.1">
    <property type="nucleotide sequence ID" value="NZ_DS996841.1"/>
</dbReference>
<feature type="transmembrane region" description="Helical" evidence="13">
    <location>
        <begin position="287"/>
        <end position="309"/>
    </location>
</feature>
<keyword evidence="8 13" id="KW-0812">Transmembrane</keyword>
<dbReference type="STRING" id="518637.EUBIFOR_00949"/>
<comment type="subcellular location">
    <subcellularLocation>
        <location evidence="2">Cell membrane</location>
        <topology evidence="2">Multi-pass membrane protein</topology>
    </subcellularLocation>
</comment>
<dbReference type="GeneID" id="66579254"/>
<evidence type="ECO:0000256" key="7">
    <source>
        <dbReference type="ARBA" id="ARBA00022475"/>
    </source>
</evidence>
<dbReference type="PIRSF" id="PIRSF006603">
    <property type="entry name" value="DinF"/>
    <property type="match status" value="1"/>
</dbReference>
<feature type="transmembrane region" description="Helical" evidence="13">
    <location>
        <begin position="63"/>
        <end position="86"/>
    </location>
</feature>
<dbReference type="eggNOG" id="COG0534">
    <property type="taxonomic scope" value="Bacteria"/>
</dbReference>
<evidence type="ECO:0000256" key="11">
    <source>
        <dbReference type="ARBA" id="ARBA00023136"/>
    </source>
</evidence>
<evidence type="ECO:0000256" key="4">
    <source>
        <dbReference type="ARBA" id="ARBA00020268"/>
    </source>
</evidence>
<organism evidence="14 15">
    <name type="scientific">Holdemanella biformis DSM 3989</name>
    <dbReference type="NCBI Taxonomy" id="518637"/>
    <lineage>
        <taxon>Bacteria</taxon>
        <taxon>Bacillati</taxon>
        <taxon>Bacillota</taxon>
        <taxon>Erysipelotrichia</taxon>
        <taxon>Erysipelotrichales</taxon>
        <taxon>Erysipelotrichaceae</taxon>
        <taxon>Holdemanella</taxon>
    </lineage>
</organism>
<dbReference type="GO" id="GO:0015297">
    <property type="term" value="F:antiporter activity"/>
    <property type="evidence" value="ECO:0007669"/>
    <property type="project" value="UniProtKB-KW"/>
</dbReference>
<dbReference type="Pfam" id="PF01554">
    <property type="entry name" value="MatE"/>
    <property type="match status" value="2"/>
</dbReference>
<keyword evidence="15" id="KW-1185">Reference proteome</keyword>
<dbReference type="NCBIfam" id="TIGR00797">
    <property type="entry name" value="matE"/>
    <property type="match status" value="1"/>
</dbReference>
<evidence type="ECO:0000256" key="9">
    <source>
        <dbReference type="ARBA" id="ARBA00022989"/>
    </source>
</evidence>
<feature type="transmembrane region" description="Helical" evidence="13">
    <location>
        <begin position="20"/>
        <end position="37"/>
    </location>
</feature>
<reference evidence="14 15" key="1">
    <citation type="submission" date="2008-11" db="EMBL/GenBank/DDBJ databases">
        <title>Draft genome sequence of Eubacterium biforme (DSM 3989).</title>
        <authorList>
            <person name="Sudarsanam P."/>
            <person name="Ley R."/>
            <person name="Guruge J."/>
            <person name="Turnbaugh P.J."/>
            <person name="Mahowald M."/>
            <person name="Liep D."/>
            <person name="Gordon J."/>
        </authorList>
    </citation>
    <scope>NUCLEOTIDE SEQUENCE [LARGE SCALE GENOMIC DNA]</scope>
    <source>
        <strain evidence="14 15">DSM 3989</strain>
    </source>
</reference>
<keyword evidence="10" id="KW-0406">Ion transport</keyword>
<gene>
    <name evidence="14" type="ORF">EUBIFOR_00949</name>
</gene>
<dbReference type="PANTHER" id="PTHR43298">
    <property type="entry name" value="MULTIDRUG RESISTANCE PROTEIN NORM-RELATED"/>
    <property type="match status" value="1"/>
</dbReference>
<feature type="transmembrane region" description="Helical" evidence="13">
    <location>
        <begin position="321"/>
        <end position="346"/>
    </location>
</feature>
<dbReference type="AlphaFoldDB" id="B7C9T5"/>
<feature type="transmembrane region" description="Helical" evidence="13">
    <location>
        <begin position="171"/>
        <end position="192"/>
    </location>
</feature>
<feature type="transmembrane region" description="Helical" evidence="13">
    <location>
        <begin position="420"/>
        <end position="439"/>
    </location>
</feature>
<evidence type="ECO:0000256" key="2">
    <source>
        <dbReference type="ARBA" id="ARBA00004651"/>
    </source>
</evidence>
<evidence type="ECO:0000256" key="12">
    <source>
        <dbReference type="ARBA" id="ARBA00031636"/>
    </source>
</evidence>
<dbReference type="Proteomes" id="UP000004315">
    <property type="component" value="Unassembled WGS sequence"/>
</dbReference>
<comment type="caution">
    <text evidence="14">The sequence shown here is derived from an EMBL/GenBank/DDBJ whole genome shotgun (WGS) entry which is preliminary data.</text>
</comment>
<keyword evidence="7" id="KW-1003">Cell membrane</keyword>
<dbReference type="CDD" id="cd13138">
    <property type="entry name" value="MATE_yoeA_like"/>
    <property type="match status" value="1"/>
</dbReference>
<evidence type="ECO:0000256" key="8">
    <source>
        <dbReference type="ARBA" id="ARBA00022692"/>
    </source>
</evidence>
<evidence type="ECO:0000256" key="1">
    <source>
        <dbReference type="ARBA" id="ARBA00003408"/>
    </source>
</evidence>
<dbReference type="HOGENOM" id="CLU_012893_5_0_9"/>
<feature type="transmembrane region" description="Helical" evidence="13">
    <location>
        <begin position="242"/>
        <end position="267"/>
    </location>
</feature>
<keyword evidence="5" id="KW-0813">Transport</keyword>
<comment type="similarity">
    <text evidence="3">Belongs to the multi antimicrobial extrusion (MATE) (TC 2.A.66.1) family.</text>
</comment>
<accession>B7C9T5</accession>
<dbReference type="GO" id="GO:0042910">
    <property type="term" value="F:xenobiotic transmembrane transporter activity"/>
    <property type="evidence" value="ECO:0007669"/>
    <property type="project" value="InterPro"/>
</dbReference>
<evidence type="ECO:0000256" key="3">
    <source>
        <dbReference type="ARBA" id="ARBA00010199"/>
    </source>
</evidence>
<feature type="transmembrane region" description="Helical" evidence="13">
    <location>
        <begin position="98"/>
        <end position="123"/>
    </location>
</feature>
<feature type="transmembrane region" description="Helical" evidence="13">
    <location>
        <begin position="392"/>
        <end position="414"/>
    </location>
</feature>
<keyword evidence="11 13" id="KW-0472">Membrane</keyword>
<sequence length="447" mass="49093">MLGLAQGQKLMTSGSIPKQMVFFALPILLGNLFQQLYNTVDSLIVGNFLGSQALAAVSSSGNIIFLMIGFFNGVAIGAGVVISRYFGAREIERMQKAIHTTVAFGLIVSFFMTLIGIFFTPTLLRWMSTPDSVMDASVTYFKIYFLGSFGSIMYNFFVGILQAVGDSKHSLYYLIVSSVVNIVLDLFFIAILKMGVGSAAMATIISQYISAGLCLYLLLTTSGTHRIVLSKIRIHKEFLGEILKYGLPSGFQNSIIGLANVVVQSNINSFGDMAMAGCGAYSKIEGFAFLPITSFTMALTTFVGQNLGARQYDRVLKGAKFGMICSMTLAEMIGVIIFVFGSQFIAAFDATPEVIQFGTLRGQTSAFFFCLLAYSHCVSAILRGAGKSMVPMIVMMVCWCFVRVAGLTVMGMLVHNIWCVYWIYPITWSLSSITFFMYYHRIDWLHA</sequence>
<feature type="transmembrane region" description="Helical" evidence="13">
    <location>
        <begin position="143"/>
        <end position="164"/>
    </location>
</feature>